<dbReference type="AlphaFoldDB" id="A0A1A9ZGH1"/>
<keyword evidence="1" id="KW-0812">Transmembrane</keyword>
<sequence>MKKYKNNILDKFLRIASDHVRCALVERDLDTINDPDKTLDVGIVDSKVFIPITLLRSPSSRFLGNMIKIEDFQYRITYCDYQVFRSNKSGSLSGLEYLVKIIVFVLTTSFLCLIGFFGFYNVDFFSDILQFREVFDSMFWDNVEEAKSFLDIIDTSMWTMSYSGSSRHLAFHVGEGD</sequence>
<dbReference type="EnsemblMetazoa" id="GPAI013909-RA">
    <property type="protein sequence ID" value="GPAI013909-PA"/>
    <property type="gene ID" value="GPAI013909"/>
</dbReference>
<feature type="transmembrane region" description="Helical" evidence="1">
    <location>
        <begin position="97"/>
        <end position="120"/>
    </location>
</feature>
<organism evidence="2 3">
    <name type="scientific">Glossina pallidipes</name>
    <name type="common">Tsetse fly</name>
    <dbReference type="NCBI Taxonomy" id="7398"/>
    <lineage>
        <taxon>Eukaryota</taxon>
        <taxon>Metazoa</taxon>
        <taxon>Ecdysozoa</taxon>
        <taxon>Arthropoda</taxon>
        <taxon>Hexapoda</taxon>
        <taxon>Insecta</taxon>
        <taxon>Pterygota</taxon>
        <taxon>Neoptera</taxon>
        <taxon>Endopterygota</taxon>
        <taxon>Diptera</taxon>
        <taxon>Brachycera</taxon>
        <taxon>Muscomorpha</taxon>
        <taxon>Hippoboscoidea</taxon>
        <taxon>Glossinidae</taxon>
        <taxon>Glossina</taxon>
    </lineage>
</organism>
<dbReference type="Proteomes" id="UP000092445">
    <property type="component" value="Unassembled WGS sequence"/>
</dbReference>
<evidence type="ECO:0000313" key="3">
    <source>
        <dbReference type="Proteomes" id="UP000092445"/>
    </source>
</evidence>
<reference evidence="2" key="2">
    <citation type="submission" date="2020-05" db="UniProtKB">
        <authorList>
            <consortium name="EnsemblMetazoa"/>
        </authorList>
    </citation>
    <scope>IDENTIFICATION</scope>
    <source>
        <strain evidence="2">IAEA</strain>
    </source>
</reference>
<keyword evidence="3" id="KW-1185">Reference proteome</keyword>
<evidence type="ECO:0000313" key="2">
    <source>
        <dbReference type="EnsemblMetazoa" id="GPAI013909-PA"/>
    </source>
</evidence>
<reference evidence="3" key="1">
    <citation type="submission" date="2014-03" db="EMBL/GenBank/DDBJ databases">
        <authorList>
            <person name="Aksoy S."/>
            <person name="Warren W."/>
            <person name="Wilson R.K."/>
        </authorList>
    </citation>
    <scope>NUCLEOTIDE SEQUENCE [LARGE SCALE GENOMIC DNA]</scope>
    <source>
        <strain evidence="3">IAEA</strain>
    </source>
</reference>
<keyword evidence="1" id="KW-0472">Membrane</keyword>
<dbReference type="VEuPathDB" id="VectorBase:GPAI013909"/>
<protein>
    <submittedName>
        <fullName evidence="2">Uncharacterized protein</fullName>
    </submittedName>
</protein>
<proteinExistence type="predicted"/>
<accession>A0A1A9ZGH1</accession>
<name>A0A1A9ZGH1_GLOPL</name>
<keyword evidence="1" id="KW-1133">Transmembrane helix</keyword>
<evidence type="ECO:0000256" key="1">
    <source>
        <dbReference type="SAM" id="Phobius"/>
    </source>
</evidence>